<evidence type="ECO:0000256" key="10">
    <source>
        <dbReference type="SAM" id="MobiDB-lite"/>
    </source>
</evidence>
<evidence type="ECO:0000256" key="8">
    <source>
        <dbReference type="ARBA" id="ARBA00023136"/>
    </source>
</evidence>
<dbReference type="GO" id="GO:0005789">
    <property type="term" value="C:endoplasmic reticulum membrane"/>
    <property type="evidence" value="ECO:0007669"/>
    <property type="project" value="UniProtKB-SubCell"/>
</dbReference>
<feature type="transmembrane region" description="Helical" evidence="11">
    <location>
        <begin position="368"/>
        <end position="388"/>
    </location>
</feature>
<name>A0A9W6YUV5_AMBMO</name>
<evidence type="ECO:0000256" key="3">
    <source>
        <dbReference type="ARBA" id="ARBA00022448"/>
    </source>
</evidence>
<evidence type="ECO:0000256" key="11">
    <source>
        <dbReference type="SAM" id="Phobius"/>
    </source>
</evidence>
<comment type="similarity">
    <text evidence="2">Belongs to the nucleotide-sugar transporter family. SLC35B subfamily.</text>
</comment>
<dbReference type="GO" id="GO:0005460">
    <property type="term" value="F:UDP-glucose transmembrane transporter activity"/>
    <property type="evidence" value="ECO:0007669"/>
    <property type="project" value="TreeGrafter"/>
</dbReference>
<feature type="transmembrane region" description="Helical" evidence="11">
    <location>
        <begin position="133"/>
        <end position="151"/>
    </location>
</feature>
<proteinExistence type="inferred from homology"/>
<reference evidence="12" key="1">
    <citation type="submission" date="2023-04" db="EMBL/GenBank/DDBJ databases">
        <title>Ambrosiozyma monospora NBRC 1965.</title>
        <authorList>
            <person name="Ichikawa N."/>
            <person name="Sato H."/>
            <person name="Tonouchi N."/>
        </authorList>
    </citation>
    <scope>NUCLEOTIDE SEQUENCE</scope>
    <source>
        <strain evidence="12">NBRC 1965</strain>
    </source>
</reference>
<feature type="transmembrane region" description="Helical" evidence="11">
    <location>
        <begin position="340"/>
        <end position="361"/>
    </location>
</feature>
<dbReference type="OrthoDB" id="1601at2759"/>
<dbReference type="EMBL" id="BSXU01000747">
    <property type="protein sequence ID" value="GMG21646.1"/>
    <property type="molecule type" value="Genomic_DNA"/>
</dbReference>
<gene>
    <name evidence="12" type="ORF">Amon01_000215600</name>
</gene>
<dbReference type="InterPro" id="IPR037185">
    <property type="entry name" value="EmrE-like"/>
</dbReference>
<dbReference type="PANTHER" id="PTHR10778">
    <property type="entry name" value="SOLUTE CARRIER FAMILY 35 MEMBER B"/>
    <property type="match status" value="1"/>
</dbReference>
<dbReference type="GO" id="GO:0005459">
    <property type="term" value="F:UDP-galactose transmembrane transporter activity"/>
    <property type="evidence" value="ECO:0007669"/>
    <property type="project" value="TreeGrafter"/>
</dbReference>
<feature type="transmembrane region" description="Helical" evidence="11">
    <location>
        <begin position="70"/>
        <end position="90"/>
    </location>
</feature>
<evidence type="ECO:0000313" key="12">
    <source>
        <dbReference type="EMBL" id="GMG21646.1"/>
    </source>
</evidence>
<evidence type="ECO:0000313" key="13">
    <source>
        <dbReference type="Proteomes" id="UP001165063"/>
    </source>
</evidence>
<evidence type="ECO:0000256" key="2">
    <source>
        <dbReference type="ARBA" id="ARBA00010694"/>
    </source>
</evidence>
<feature type="region of interest" description="Disordered" evidence="10">
    <location>
        <begin position="1"/>
        <end position="60"/>
    </location>
</feature>
<dbReference type="PANTHER" id="PTHR10778:SF10">
    <property type="entry name" value="SOLUTE CARRIER FAMILY 35 MEMBER B1"/>
    <property type="match status" value="1"/>
</dbReference>
<protein>
    <recommendedName>
        <fullName evidence="9">UDP-galactose transporter homolog 1</fullName>
    </recommendedName>
</protein>
<evidence type="ECO:0000256" key="5">
    <source>
        <dbReference type="ARBA" id="ARBA00022692"/>
    </source>
</evidence>
<evidence type="ECO:0000256" key="1">
    <source>
        <dbReference type="ARBA" id="ARBA00004477"/>
    </source>
</evidence>
<keyword evidence="6" id="KW-0256">Endoplasmic reticulum</keyword>
<feature type="transmembrane region" description="Helical" evidence="11">
    <location>
        <begin position="394"/>
        <end position="413"/>
    </location>
</feature>
<keyword evidence="4" id="KW-0762">Sugar transport</keyword>
<sequence>MERDQDSTISQRKKPNGSNEDSVTSAESSVKTATQQQQQENSTSKASSSPNTQSTEIKVKPINEKQEGSLLTLIICVLGIYASFLTWSYLQEKINFKDYSPTPSIVIPSDTSAFTASSISQDQTKPQHFKAPLIINIIQSLFAVIVGTFYLSQKTGHFQTPLRFIFNNTETFKSLLLISFSQSLSSQIAYKSLNYVDYVFYLLAKSCKLIPVMLVHLIVYKSKFPGYKYLVAGIITLGVLIFTLGSPKKKSKTGNDLNDGNVLIGLFYLTVSLFMDGLTNSTQDQLFKTNSKKNITFTGGHLMACLNLLNFTLTTIYALIFTNQFQYTWSFLQANGAQVIYDVLVFGLLGSLGQIFIFLTLERFNSVVLVTVTVTRKMISMCLSVFLFGHKLTGSQWGGLICVFFGIFLESFYKVFKKKHDKLQVQNDKEIKNEKKQI</sequence>
<dbReference type="InterPro" id="IPR013657">
    <property type="entry name" value="SCL35B1-4/HUT1"/>
</dbReference>
<organism evidence="12 13">
    <name type="scientific">Ambrosiozyma monospora</name>
    <name type="common">Yeast</name>
    <name type="synonym">Endomycopsis monosporus</name>
    <dbReference type="NCBI Taxonomy" id="43982"/>
    <lineage>
        <taxon>Eukaryota</taxon>
        <taxon>Fungi</taxon>
        <taxon>Dikarya</taxon>
        <taxon>Ascomycota</taxon>
        <taxon>Saccharomycotina</taxon>
        <taxon>Pichiomycetes</taxon>
        <taxon>Pichiales</taxon>
        <taxon>Pichiaceae</taxon>
        <taxon>Ambrosiozyma</taxon>
    </lineage>
</organism>
<feature type="transmembrane region" description="Helical" evidence="11">
    <location>
        <begin position="227"/>
        <end position="245"/>
    </location>
</feature>
<feature type="compositionally biased region" description="Polar residues" evidence="10">
    <location>
        <begin position="16"/>
        <end position="56"/>
    </location>
</feature>
<evidence type="ECO:0000256" key="6">
    <source>
        <dbReference type="ARBA" id="ARBA00022824"/>
    </source>
</evidence>
<dbReference type="GO" id="GO:0000139">
    <property type="term" value="C:Golgi membrane"/>
    <property type="evidence" value="ECO:0007669"/>
    <property type="project" value="TreeGrafter"/>
</dbReference>
<evidence type="ECO:0000256" key="4">
    <source>
        <dbReference type="ARBA" id="ARBA00022597"/>
    </source>
</evidence>
<keyword evidence="13" id="KW-1185">Reference proteome</keyword>
<keyword evidence="8 11" id="KW-0472">Membrane</keyword>
<evidence type="ECO:0000256" key="9">
    <source>
        <dbReference type="ARBA" id="ARBA00041103"/>
    </source>
</evidence>
<feature type="transmembrane region" description="Helical" evidence="11">
    <location>
        <begin position="260"/>
        <end position="279"/>
    </location>
</feature>
<accession>A0A9W6YUV5</accession>
<keyword evidence="3" id="KW-0813">Transport</keyword>
<keyword evidence="7 11" id="KW-1133">Transmembrane helix</keyword>
<dbReference type="Proteomes" id="UP001165063">
    <property type="component" value="Unassembled WGS sequence"/>
</dbReference>
<keyword evidence="5 11" id="KW-0812">Transmembrane</keyword>
<dbReference type="SUPFAM" id="SSF103481">
    <property type="entry name" value="Multidrug resistance efflux transporter EmrE"/>
    <property type="match status" value="1"/>
</dbReference>
<feature type="transmembrane region" description="Helical" evidence="11">
    <location>
        <begin position="198"/>
        <end position="220"/>
    </location>
</feature>
<feature type="transmembrane region" description="Helical" evidence="11">
    <location>
        <begin position="300"/>
        <end position="320"/>
    </location>
</feature>
<evidence type="ECO:0000256" key="7">
    <source>
        <dbReference type="ARBA" id="ARBA00022989"/>
    </source>
</evidence>
<comment type="subcellular location">
    <subcellularLocation>
        <location evidence="1">Endoplasmic reticulum membrane</location>
        <topology evidence="1">Multi-pass membrane protein</topology>
    </subcellularLocation>
</comment>
<dbReference type="AlphaFoldDB" id="A0A9W6YUV5"/>
<comment type="caution">
    <text evidence="12">The sequence shown here is derived from an EMBL/GenBank/DDBJ whole genome shotgun (WGS) entry which is preliminary data.</text>
</comment>
<dbReference type="Pfam" id="PF08449">
    <property type="entry name" value="UAA"/>
    <property type="match status" value="1"/>
</dbReference>